<keyword evidence="1 5" id="KW-0479">Metal-binding</keyword>
<dbReference type="InterPro" id="IPR036855">
    <property type="entry name" value="Znf_CCCH_sf"/>
</dbReference>
<evidence type="ECO:0000259" key="7">
    <source>
        <dbReference type="PROSITE" id="PS50103"/>
    </source>
</evidence>
<dbReference type="GO" id="GO:0003723">
    <property type="term" value="F:RNA binding"/>
    <property type="evidence" value="ECO:0007669"/>
    <property type="project" value="InterPro"/>
</dbReference>
<keyword evidence="4 5" id="KW-0862">Zinc</keyword>
<dbReference type="GO" id="GO:0005634">
    <property type="term" value="C:nucleus"/>
    <property type="evidence" value="ECO:0007669"/>
    <property type="project" value="TreeGrafter"/>
</dbReference>
<dbReference type="EMBL" id="JACGWK010001688">
    <property type="protein sequence ID" value="KAL0283917.1"/>
    <property type="molecule type" value="Genomic_DNA"/>
</dbReference>
<evidence type="ECO:0000256" key="3">
    <source>
        <dbReference type="ARBA" id="ARBA00022771"/>
    </source>
</evidence>
<feature type="compositionally biased region" description="Polar residues" evidence="6">
    <location>
        <begin position="544"/>
        <end position="559"/>
    </location>
</feature>
<feature type="zinc finger region" description="C3H1-type" evidence="5">
    <location>
        <begin position="486"/>
        <end position="510"/>
    </location>
</feature>
<feature type="zinc finger region" description="C3H1-type" evidence="5">
    <location>
        <begin position="511"/>
        <end position="539"/>
    </location>
</feature>
<keyword evidence="2" id="KW-0677">Repeat</keyword>
<feature type="compositionally biased region" description="Polar residues" evidence="6">
    <location>
        <begin position="584"/>
        <end position="598"/>
    </location>
</feature>
<evidence type="ECO:0000256" key="1">
    <source>
        <dbReference type="ARBA" id="ARBA00022723"/>
    </source>
</evidence>
<keyword evidence="3 5" id="KW-0863">Zinc-finger</keyword>
<feature type="compositionally biased region" description="Basic residues" evidence="6">
    <location>
        <begin position="455"/>
        <end position="475"/>
    </location>
</feature>
<dbReference type="SUPFAM" id="SSF90229">
    <property type="entry name" value="CCCH zinc finger"/>
    <property type="match status" value="1"/>
</dbReference>
<proteinExistence type="predicted"/>
<dbReference type="PROSITE" id="PS50103">
    <property type="entry name" value="ZF_C3H1"/>
    <property type="match status" value="2"/>
</dbReference>
<dbReference type="Gene3D" id="4.10.1000.10">
    <property type="entry name" value="Zinc finger, CCCH-type"/>
    <property type="match status" value="1"/>
</dbReference>
<gene>
    <name evidence="8" type="ORF">Sangu_2859400</name>
</gene>
<name>A0AAW2INM1_9LAMI</name>
<accession>A0AAW2INM1</accession>
<dbReference type="PANTHER" id="PTHR13119:SF12">
    <property type="entry name" value="PROTEIN SUPPRESSOR OF SABLE"/>
    <property type="match status" value="1"/>
</dbReference>
<reference evidence="8" key="2">
    <citation type="journal article" date="2024" name="Plant">
        <title>Genomic evolution and insights into agronomic trait innovations of Sesamum species.</title>
        <authorList>
            <person name="Miao H."/>
            <person name="Wang L."/>
            <person name="Qu L."/>
            <person name="Liu H."/>
            <person name="Sun Y."/>
            <person name="Le M."/>
            <person name="Wang Q."/>
            <person name="Wei S."/>
            <person name="Zheng Y."/>
            <person name="Lin W."/>
            <person name="Duan Y."/>
            <person name="Cao H."/>
            <person name="Xiong S."/>
            <person name="Wang X."/>
            <person name="Wei L."/>
            <person name="Li C."/>
            <person name="Ma Q."/>
            <person name="Ju M."/>
            <person name="Zhao R."/>
            <person name="Li G."/>
            <person name="Mu C."/>
            <person name="Tian Q."/>
            <person name="Mei H."/>
            <person name="Zhang T."/>
            <person name="Gao T."/>
            <person name="Zhang H."/>
        </authorList>
    </citation>
    <scope>NUCLEOTIDE SEQUENCE</scope>
    <source>
        <strain evidence="8">G01</strain>
    </source>
</reference>
<dbReference type="GO" id="GO:0008270">
    <property type="term" value="F:zinc ion binding"/>
    <property type="evidence" value="ECO:0007669"/>
    <property type="project" value="UniProtKB-KW"/>
</dbReference>
<comment type="caution">
    <text evidence="8">The sequence shown here is derived from an EMBL/GenBank/DDBJ whole genome shotgun (WGS) entry which is preliminary data.</text>
</comment>
<feature type="region of interest" description="Disordered" evidence="6">
    <location>
        <begin position="383"/>
        <end position="478"/>
    </location>
</feature>
<dbReference type="InterPro" id="IPR045124">
    <property type="entry name" value="Su(sable)-like"/>
</dbReference>
<evidence type="ECO:0000313" key="8">
    <source>
        <dbReference type="EMBL" id="KAL0283917.1"/>
    </source>
</evidence>
<dbReference type="GO" id="GO:0045892">
    <property type="term" value="P:negative regulation of DNA-templated transcription"/>
    <property type="evidence" value="ECO:0007669"/>
    <property type="project" value="InterPro"/>
</dbReference>
<dbReference type="PANTHER" id="PTHR13119">
    <property type="entry name" value="ZINC FINGER CCCH DOMAIN-CONTAINING PROTEI"/>
    <property type="match status" value="1"/>
</dbReference>
<feature type="compositionally biased region" description="Polar residues" evidence="6">
    <location>
        <begin position="417"/>
        <end position="434"/>
    </location>
</feature>
<feature type="region of interest" description="Disordered" evidence="6">
    <location>
        <begin position="544"/>
        <end position="598"/>
    </location>
</feature>
<dbReference type="InterPro" id="IPR000571">
    <property type="entry name" value="Znf_CCCH"/>
</dbReference>
<dbReference type="AlphaFoldDB" id="A0AAW2INM1"/>
<feature type="domain" description="C3H1-type" evidence="7">
    <location>
        <begin position="511"/>
        <end position="539"/>
    </location>
</feature>
<evidence type="ECO:0000256" key="2">
    <source>
        <dbReference type="ARBA" id="ARBA00022737"/>
    </source>
</evidence>
<reference evidence="8" key="1">
    <citation type="submission" date="2020-06" db="EMBL/GenBank/DDBJ databases">
        <authorList>
            <person name="Li T."/>
            <person name="Hu X."/>
            <person name="Zhang T."/>
            <person name="Song X."/>
            <person name="Zhang H."/>
            <person name="Dai N."/>
            <person name="Sheng W."/>
            <person name="Hou X."/>
            <person name="Wei L."/>
        </authorList>
    </citation>
    <scope>NUCLEOTIDE SEQUENCE</scope>
    <source>
        <strain evidence="8">G01</strain>
        <tissue evidence="8">Leaf</tissue>
    </source>
</reference>
<evidence type="ECO:0000256" key="6">
    <source>
        <dbReference type="SAM" id="MobiDB-lite"/>
    </source>
</evidence>
<dbReference type="Pfam" id="PF00642">
    <property type="entry name" value="zf-CCCH"/>
    <property type="match status" value="1"/>
</dbReference>
<evidence type="ECO:0000256" key="4">
    <source>
        <dbReference type="ARBA" id="ARBA00022833"/>
    </source>
</evidence>
<feature type="domain" description="C3H1-type" evidence="7">
    <location>
        <begin position="486"/>
        <end position="510"/>
    </location>
</feature>
<dbReference type="SMART" id="SM00356">
    <property type="entry name" value="ZnF_C3H1"/>
    <property type="match status" value="2"/>
</dbReference>
<protein>
    <submittedName>
        <fullName evidence="8">Zinc finger CCCH domain-containing protein 65</fullName>
    </submittedName>
</protein>
<evidence type="ECO:0000256" key="5">
    <source>
        <dbReference type="PROSITE-ProRule" id="PRU00723"/>
    </source>
</evidence>
<feature type="compositionally biased region" description="Basic and acidic residues" evidence="6">
    <location>
        <begin position="383"/>
        <end position="410"/>
    </location>
</feature>
<sequence>MILQTASFGVRETHIFSRVGNFGSPNRPPSCSTPELEHQRYRFNGGLVAAANLNSKSIRSHIFFPSAPPPATSQPYLLHSNRNSLSLPHQLAPASNARQKFKLEEQQSDVILMSAFFVSLEWSVIVINKNLVGLLNEINLVVDTGDVELRRVSEEKRSIVCQEVNPVDSLVPLPSNEESKDSLAQGASVGKNKEHVFEDGGFDGKQAVLPNLDHIRLLTDGEQEVIPENRNNVGGFFVNENQTSDSAIWTAEDRENGNSFNDIVTLEQLELDGTFSIQEFSEVLDGCFGVDMVIESSKAGEDRQEKVTVEENLPKAEHELKLKEMELENLIYNSGVMGSSCHINADEEIEEGEISGEAGIADASLDALPEDAVSLGERTTEMVHASEDSFDKEKFNCNDGDREHGRHEMSDPPLVNAVNSDTPSAENPTPSGRNVQEDAAENRTPAATEKDGSASKKKRKHGPLTKERRAKKKGEKCKFSHDTVPLTKSKPCGHFARHSCMKGDDCPFDHQLSKYPCNNYAANGFCSRGSDCLFSHEILAKQSLSTEPNVSKSELTSAQHIKPDKGGSVATSKISKPEVKFPSPLNNSNSSKHTDNSGQKIDAKFCSVGVSSGKGAELLAPKPVARPAGQAPKGVSFLLNGGMSLGNASKHTQDGSCIKRSDGVDAASNTMIKVPGSFNKTNEIFEGLAPRKPRGINFLSFAQPRADDCKALPDFIANRKNETGKSVIDDMGEDKPTWSLPASVQTLKVNQQMNQSSKSLVRGLSEEVSGIPLYAHFDTAFSLVKDGPSAPSMIQDSVKKRSLSFGGSWDRSTGGQNVDLFSPFKTSLLSNSPSSVQKAVHSTLAFAAKFETDVKIGSSLHQQGR</sequence>
<organism evidence="8">
    <name type="scientific">Sesamum angustifolium</name>
    <dbReference type="NCBI Taxonomy" id="2727405"/>
    <lineage>
        <taxon>Eukaryota</taxon>
        <taxon>Viridiplantae</taxon>
        <taxon>Streptophyta</taxon>
        <taxon>Embryophyta</taxon>
        <taxon>Tracheophyta</taxon>
        <taxon>Spermatophyta</taxon>
        <taxon>Magnoliopsida</taxon>
        <taxon>eudicotyledons</taxon>
        <taxon>Gunneridae</taxon>
        <taxon>Pentapetalae</taxon>
        <taxon>asterids</taxon>
        <taxon>lamiids</taxon>
        <taxon>Lamiales</taxon>
        <taxon>Pedaliaceae</taxon>
        <taxon>Sesamum</taxon>
    </lineage>
</organism>